<feature type="region of interest" description="Disordered" evidence="7">
    <location>
        <begin position="136"/>
        <end position="155"/>
    </location>
</feature>
<evidence type="ECO:0000256" key="4">
    <source>
        <dbReference type="ARBA" id="ARBA00022917"/>
    </source>
</evidence>
<keyword evidence="10" id="KW-1185">Reference proteome</keyword>
<evidence type="ECO:0000256" key="3">
    <source>
        <dbReference type="ARBA" id="ARBA00022490"/>
    </source>
</evidence>
<dbReference type="NCBIfam" id="TIGR00496">
    <property type="entry name" value="frr"/>
    <property type="match status" value="1"/>
</dbReference>
<evidence type="ECO:0000256" key="5">
    <source>
        <dbReference type="ARBA" id="ARBA00025050"/>
    </source>
</evidence>
<evidence type="ECO:0000256" key="7">
    <source>
        <dbReference type="SAM" id="MobiDB-lite"/>
    </source>
</evidence>
<comment type="similarity">
    <text evidence="2 6">Belongs to the RRF family.</text>
</comment>
<organism evidence="9 10">
    <name type="scientific">Spirobacillus cienkowskii</name>
    <dbReference type="NCBI Taxonomy" id="495820"/>
    <lineage>
        <taxon>Bacteria</taxon>
        <taxon>Pseudomonadati</taxon>
        <taxon>Bdellovibrionota</taxon>
        <taxon>Oligoflexia</taxon>
        <taxon>Silvanigrellales</taxon>
        <taxon>Spirobacillus</taxon>
    </lineage>
</organism>
<dbReference type="Gene3D" id="3.30.1360.40">
    <property type="match status" value="1"/>
</dbReference>
<dbReference type="Pfam" id="PF01765">
    <property type="entry name" value="RRF"/>
    <property type="match status" value="1"/>
</dbReference>
<dbReference type="HAMAP" id="MF_00040">
    <property type="entry name" value="RRF"/>
    <property type="match status" value="1"/>
</dbReference>
<dbReference type="InterPro" id="IPR036191">
    <property type="entry name" value="RRF_sf"/>
</dbReference>
<evidence type="ECO:0000259" key="8">
    <source>
        <dbReference type="Pfam" id="PF01765"/>
    </source>
</evidence>
<name>A0A369KWX1_9BACT</name>
<dbReference type="Gene3D" id="1.10.132.20">
    <property type="entry name" value="Ribosome-recycling factor"/>
    <property type="match status" value="1"/>
</dbReference>
<evidence type="ECO:0000313" key="9">
    <source>
        <dbReference type="EMBL" id="RDB35676.1"/>
    </source>
</evidence>
<comment type="function">
    <text evidence="5 6">Responsible for the release of ribosomes from messenger RNA at the termination of protein biosynthesis. May increase the efficiency of translation by recycling ribosomes from one round of translation to another.</text>
</comment>
<feature type="domain" description="Ribosome recycling factor" evidence="8">
    <location>
        <begin position="21"/>
        <end position="184"/>
    </location>
</feature>
<dbReference type="EMBL" id="QOVW01000078">
    <property type="protein sequence ID" value="RDB35676.1"/>
    <property type="molecule type" value="Genomic_DNA"/>
</dbReference>
<dbReference type="InterPro" id="IPR023584">
    <property type="entry name" value="Ribosome_recyc_fac_dom"/>
</dbReference>
<dbReference type="RefSeq" id="WP_338637242.1">
    <property type="nucleotide sequence ID" value="NZ_CP146516.1"/>
</dbReference>
<accession>A0A369KWX1</accession>
<proteinExistence type="inferred from homology"/>
<gene>
    <name evidence="6" type="primary">frr</name>
    <name evidence="9" type="ORF">DCC88_08945</name>
</gene>
<dbReference type="FunFam" id="3.30.1360.40:FF:000001">
    <property type="entry name" value="Ribosome-recycling factor"/>
    <property type="match status" value="1"/>
</dbReference>
<dbReference type="CDD" id="cd00520">
    <property type="entry name" value="RRF"/>
    <property type="match status" value="1"/>
</dbReference>
<dbReference type="FunFam" id="1.10.132.20:FF:000001">
    <property type="entry name" value="Ribosome-recycling factor"/>
    <property type="match status" value="1"/>
</dbReference>
<protein>
    <recommendedName>
        <fullName evidence="6">Ribosome-recycling factor</fullName>
        <shortName evidence="6">RRF</shortName>
    </recommendedName>
    <alternativeName>
        <fullName evidence="6">Ribosome-releasing factor</fullName>
    </alternativeName>
</protein>
<evidence type="ECO:0000256" key="1">
    <source>
        <dbReference type="ARBA" id="ARBA00004496"/>
    </source>
</evidence>
<dbReference type="SUPFAM" id="SSF55194">
    <property type="entry name" value="Ribosome recycling factor, RRF"/>
    <property type="match status" value="1"/>
</dbReference>
<dbReference type="GO" id="GO:0005829">
    <property type="term" value="C:cytosol"/>
    <property type="evidence" value="ECO:0007669"/>
    <property type="project" value="GOC"/>
</dbReference>
<evidence type="ECO:0000256" key="2">
    <source>
        <dbReference type="ARBA" id="ARBA00005912"/>
    </source>
</evidence>
<keyword evidence="4 6" id="KW-0648">Protein biosynthesis</keyword>
<dbReference type="AlphaFoldDB" id="A0A369KWX1"/>
<evidence type="ECO:0000313" key="10">
    <source>
        <dbReference type="Proteomes" id="UP000253934"/>
    </source>
</evidence>
<comment type="subcellular location">
    <subcellularLocation>
        <location evidence="1 6">Cytoplasm</location>
    </subcellularLocation>
</comment>
<sequence>MNKAQLIEKVKEGMEKTISSLQSDLQKVRTGRASASLLDDVKVESYGSLMPLNSVATLATPEARLITVNPFDKSMLPVVEKAILTSGLGLTPNNDGKIIRIPIPALSEDRRKEMAKQVKKIGEEAKIAVRHHRQEGNAKAKAFQKEQGWSEDEVKRTSEEVQKLTDSYVKKVDDLCASKEKEVLTV</sequence>
<comment type="caution">
    <text evidence="9">The sequence shown here is derived from an EMBL/GenBank/DDBJ whole genome shotgun (WGS) entry which is preliminary data.</text>
</comment>
<dbReference type="GO" id="GO:0043023">
    <property type="term" value="F:ribosomal large subunit binding"/>
    <property type="evidence" value="ECO:0007669"/>
    <property type="project" value="TreeGrafter"/>
</dbReference>
<dbReference type="GO" id="GO:0002184">
    <property type="term" value="P:cytoplasmic translational termination"/>
    <property type="evidence" value="ECO:0007669"/>
    <property type="project" value="TreeGrafter"/>
</dbReference>
<reference evidence="9" key="1">
    <citation type="submission" date="2018-04" db="EMBL/GenBank/DDBJ databases">
        <title>Draft genome sequence of the Candidatus Spirobacillus cienkowskii, a pathogen of freshwater Daphnia species, reconstructed from hemolymph metagenomic reads.</title>
        <authorList>
            <person name="Bresciani L."/>
            <person name="Lemos L.N."/>
            <person name="Wale N."/>
            <person name="Lin J.Y."/>
            <person name="Fernandes G.R."/>
            <person name="Duffy M.A."/>
            <person name="Rodrigues J.M."/>
        </authorList>
    </citation>
    <scope>NUCLEOTIDE SEQUENCE [LARGE SCALE GENOMIC DNA]</scope>
    <source>
        <strain evidence="9">Binning01</strain>
    </source>
</reference>
<dbReference type="PANTHER" id="PTHR20982:SF3">
    <property type="entry name" value="MITOCHONDRIAL RIBOSOME RECYCLING FACTOR PSEUDO 1"/>
    <property type="match status" value="1"/>
</dbReference>
<dbReference type="Proteomes" id="UP000253934">
    <property type="component" value="Unassembled WGS sequence"/>
</dbReference>
<evidence type="ECO:0000256" key="6">
    <source>
        <dbReference type="HAMAP-Rule" id="MF_00040"/>
    </source>
</evidence>
<dbReference type="InterPro" id="IPR002661">
    <property type="entry name" value="Ribosome_recyc_fac"/>
</dbReference>
<dbReference type="PANTHER" id="PTHR20982">
    <property type="entry name" value="RIBOSOME RECYCLING FACTOR"/>
    <property type="match status" value="1"/>
</dbReference>
<keyword evidence="3 6" id="KW-0963">Cytoplasm</keyword>